<dbReference type="Proteomes" id="UP000238762">
    <property type="component" value="Unassembled WGS sequence"/>
</dbReference>
<proteinExistence type="predicted"/>
<dbReference type="PANTHER" id="PTHR12788:SF10">
    <property type="entry name" value="PROTEIN-TYROSINE SULFOTRANSFERASE"/>
    <property type="match status" value="1"/>
</dbReference>
<dbReference type="Pfam" id="PF13469">
    <property type="entry name" value="Sulfotransfer_3"/>
    <property type="match status" value="1"/>
</dbReference>
<dbReference type="PANTHER" id="PTHR12788">
    <property type="entry name" value="PROTEIN-TYROSINE SULFOTRANSFERASE 2"/>
    <property type="match status" value="1"/>
</dbReference>
<accession>A0A2T1C6R2</accession>
<dbReference type="Gene3D" id="3.40.50.300">
    <property type="entry name" value="P-loop containing nucleotide triphosphate hydrolases"/>
    <property type="match status" value="1"/>
</dbReference>
<evidence type="ECO:0000313" key="2">
    <source>
        <dbReference type="EMBL" id="PSB03827.1"/>
    </source>
</evidence>
<dbReference type="InterPro" id="IPR027417">
    <property type="entry name" value="P-loop_NTPase"/>
</dbReference>
<evidence type="ECO:0000256" key="1">
    <source>
        <dbReference type="ARBA" id="ARBA00022679"/>
    </source>
</evidence>
<dbReference type="OrthoDB" id="7062607at2"/>
<gene>
    <name evidence="2" type="ORF">C7B64_06715</name>
</gene>
<evidence type="ECO:0000313" key="3">
    <source>
        <dbReference type="Proteomes" id="UP000238762"/>
    </source>
</evidence>
<dbReference type="GO" id="GO:0008476">
    <property type="term" value="F:protein-tyrosine sulfotransferase activity"/>
    <property type="evidence" value="ECO:0007669"/>
    <property type="project" value="InterPro"/>
</dbReference>
<reference evidence="2 3" key="2">
    <citation type="submission" date="2018-03" db="EMBL/GenBank/DDBJ databases">
        <title>The ancient ancestry and fast evolution of plastids.</title>
        <authorList>
            <person name="Moore K.R."/>
            <person name="Magnabosco C."/>
            <person name="Momper L."/>
            <person name="Gold D.A."/>
            <person name="Bosak T."/>
            <person name="Fournier G.P."/>
        </authorList>
    </citation>
    <scope>NUCLEOTIDE SEQUENCE [LARGE SCALE GENOMIC DNA]</scope>
    <source>
        <strain evidence="2 3">CCAP 1448/3</strain>
    </source>
</reference>
<dbReference type="AlphaFoldDB" id="A0A2T1C6R2"/>
<name>A0A2T1C6R2_9CYAN</name>
<keyword evidence="1 2" id="KW-0808">Transferase</keyword>
<dbReference type="SUPFAM" id="SSF52540">
    <property type="entry name" value="P-loop containing nucleoside triphosphate hydrolases"/>
    <property type="match status" value="1"/>
</dbReference>
<reference evidence="2 3" key="1">
    <citation type="submission" date="2018-02" db="EMBL/GenBank/DDBJ databases">
        <authorList>
            <person name="Cohen D.B."/>
            <person name="Kent A.D."/>
        </authorList>
    </citation>
    <scope>NUCLEOTIDE SEQUENCE [LARGE SCALE GENOMIC DNA]</scope>
    <source>
        <strain evidence="2 3">CCAP 1448/3</strain>
    </source>
</reference>
<organism evidence="2 3">
    <name type="scientific">Merismopedia glauca CCAP 1448/3</name>
    <dbReference type="NCBI Taxonomy" id="1296344"/>
    <lineage>
        <taxon>Bacteria</taxon>
        <taxon>Bacillati</taxon>
        <taxon>Cyanobacteriota</taxon>
        <taxon>Cyanophyceae</taxon>
        <taxon>Synechococcales</taxon>
        <taxon>Merismopediaceae</taxon>
        <taxon>Merismopedia</taxon>
    </lineage>
</organism>
<sequence length="314" mass="36643">MSRVSKPVFLVGSERSGTTLLRLMLDHHPQLAWCNEFEYVVDLVASDGEWPKLEQYYEWLEIHRIFQATKFTIDPDLNYPQLVNSFLLQKLERTGKPLVGATVHRHFDRLLHIWPDARFIHIIRDGRDVARSYIDMGWAGNVWAGATGWIEAEQLWQKLSSAIPPERRTDVIYEDLIAEPEKTLTRLCEFIGIPYDSQMLTYPEDTTYDAPNPKLTQQWRRKLSENEIQLTESRMADMLVERGYDLSGLPSLEVTPSMEQNLKFEDWWGRFKFRVKVYGLPLVLSAYLAKRLGVKSWQKNLILKSNSVDARLIK</sequence>
<dbReference type="InterPro" id="IPR026634">
    <property type="entry name" value="TPST-like"/>
</dbReference>
<keyword evidence="3" id="KW-1185">Reference proteome</keyword>
<protein>
    <submittedName>
        <fullName evidence="2">Sulfotransferase</fullName>
    </submittedName>
</protein>
<comment type="caution">
    <text evidence="2">The sequence shown here is derived from an EMBL/GenBank/DDBJ whole genome shotgun (WGS) entry which is preliminary data.</text>
</comment>
<dbReference type="EMBL" id="PVWJ01000024">
    <property type="protein sequence ID" value="PSB03827.1"/>
    <property type="molecule type" value="Genomic_DNA"/>
</dbReference>